<evidence type="ECO:0000313" key="2">
    <source>
        <dbReference type="EMBL" id="CAG6634381.1"/>
    </source>
</evidence>
<dbReference type="EMBL" id="HBUF01351393">
    <property type="protein sequence ID" value="CAG6714082.1"/>
    <property type="molecule type" value="Transcribed_RNA"/>
</dbReference>
<dbReference type="EMBL" id="HBUF01086060">
    <property type="protein sequence ID" value="CAG6634381.1"/>
    <property type="molecule type" value="Transcribed_RNA"/>
</dbReference>
<dbReference type="AlphaFoldDB" id="A0A8D8QM48"/>
<dbReference type="EMBL" id="HBUF01601992">
    <property type="protein sequence ID" value="CAG6776349.1"/>
    <property type="molecule type" value="Transcribed_RNA"/>
</dbReference>
<feature type="region of interest" description="Disordered" evidence="1">
    <location>
        <begin position="178"/>
        <end position="201"/>
    </location>
</feature>
<dbReference type="EMBL" id="HBUF01351395">
    <property type="protein sequence ID" value="CAG6714088.1"/>
    <property type="molecule type" value="Transcribed_RNA"/>
</dbReference>
<dbReference type="EMBL" id="HBUF01351394">
    <property type="protein sequence ID" value="CAG6714085.1"/>
    <property type="molecule type" value="Transcribed_RNA"/>
</dbReference>
<evidence type="ECO:0000256" key="1">
    <source>
        <dbReference type="SAM" id="MobiDB-lite"/>
    </source>
</evidence>
<sequence>MATTPYYDLNSRSSSLVPSISINHQKDYSRPLHVDCSVEYELPNAAKPPVGGRSEPLLMIHPCYYRRVENQRRCPFINNLPIRNTGLVQSNSRRNRVTNNNFLNQPQLNMSRHNHCLNQNHYPTNNVHNQCNIHHHPPVRYLEPILTPIKSVKNSNSDQYVNNNNNIALVESFNHSSSTDSGVWTDSERSPNINNNSDVTSNSYTNVPSVLSENFTNINKKNNASNNLNNNVINSNNNCEVQTNIGLPPTSATNSNRVSTRNNNNYHLITSIPQPYYQENEVLSGFTAYVSKISQRSQRSRRRFLDLGLPMLHSCDTMKPGLAMTVA</sequence>
<name>A0A8D8QM48_9HEMI</name>
<proteinExistence type="predicted"/>
<organism evidence="2">
    <name type="scientific">Cacopsylla melanoneura</name>
    <dbReference type="NCBI Taxonomy" id="428564"/>
    <lineage>
        <taxon>Eukaryota</taxon>
        <taxon>Metazoa</taxon>
        <taxon>Ecdysozoa</taxon>
        <taxon>Arthropoda</taxon>
        <taxon>Hexapoda</taxon>
        <taxon>Insecta</taxon>
        <taxon>Pterygota</taxon>
        <taxon>Neoptera</taxon>
        <taxon>Paraneoptera</taxon>
        <taxon>Hemiptera</taxon>
        <taxon>Sternorrhyncha</taxon>
        <taxon>Psylloidea</taxon>
        <taxon>Psyllidae</taxon>
        <taxon>Psyllinae</taxon>
        <taxon>Cacopsylla</taxon>
    </lineage>
</organism>
<accession>A0A8D8QM48</accession>
<dbReference type="EMBL" id="HBUF01267251">
    <property type="protein sequence ID" value="CAG6684407.1"/>
    <property type="molecule type" value="Transcribed_RNA"/>
</dbReference>
<reference evidence="2" key="1">
    <citation type="submission" date="2021-05" db="EMBL/GenBank/DDBJ databases">
        <authorList>
            <person name="Alioto T."/>
            <person name="Alioto T."/>
            <person name="Gomez Garrido J."/>
        </authorList>
    </citation>
    <scope>NUCLEOTIDE SEQUENCE</scope>
</reference>
<protein>
    <submittedName>
        <fullName evidence="2">Centrosomal and chromosomal factor</fullName>
    </submittedName>
</protein>